<dbReference type="RefSeq" id="WP_288199328.1">
    <property type="nucleotide sequence ID" value="NZ_LT608334.1"/>
</dbReference>
<evidence type="ECO:0000256" key="1">
    <source>
        <dbReference type="SAM" id="Coils"/>
    </source>
</evidence>
<dbReference type="AlphaFoldDB" id="A0A212L563"/>
<feature type="coiled-coil region" evidence="1">
    <location>
        <begin position="190"/>
        <end position="234"/>
    </location>
</feature>
<feature type="compositionally biased region" description="Low complexity" evidence="2">
    <location>
        <begin position="147"/>
        <end position="158"/>
    </location>
</feature>
<evidence type="ECO:0008006" key="4">
    <source>
        <dbReference type="Google" id="ProtNLM"/>
    </source>
</evidence>
<feature type="region of interest" description="Disordered" evidence="2">
    <location>
        <begin position="360"/>
        <end position="388"/>
    </location>
</feature>
<dbReference type="SUPFAM" id="SSF158791">
    <property type="entry name" value="MgtE N-terminal domain-like"/>
    <property type="match status" value="1"/>
</dbReference>
<gene>
    <name evidence="3" type="ORF">KL86PLE_100667</name>
</gene>
<feature type="compositionally biased region" description="Low complexity" evidence="2">
    <location>
        <begin position="98"/>
        <end position="122"/>
    </location>
</feature>
<feature type="compositionally biased region" description="Basic and acidic residues" evidence="2">
    <location>
        <begin position="83"/>
        <end position="95"/>
    </location>
</feature>
<feature type="compositionally biased region" description="Low complexity" evidence="2">
    <location>
        <begin position="251"/>
        <end position="265"/>
    </location>
</feature>
<evidence type="ECO:0000313" key="3">
    <source>
        <dbReference type="EMBL" id="SCM72681.1"/>
    </source>
</evidence>
<sequence>MKRIRLLPLVLIAVSALLAVKVLGFVMGVEPLAVGPRAAAAAGGAAADHGEAAAQPAAGADTSAVDRLTAPIDLADEYKKLKAEQDKAAAEHGGGHGEAPADGAHEAAPAADASHGAAPTDAKPAEDAAPDAAPADAKPAEGDSHEAAPAADPHAKPAGSGHGAKPESDVYTERPKEYSAPIGSSERAILEGLAVRRDELDKRAQDLDLRAKLLEAAEKRLNDRLNQLQSIESQLGVTGGSGAPAAPAPAPASESPSAPAAASAAPPVPAAAGIAPAVNEQLAALVSLYEGMKPKAAAAVFDKLDTGTLLELAGHMNPRKLSPIVAAMDPDKASRITGLMVGAQQAQKRVVVQVEQVAPTLGPTPEDGGAAPADISQLPQIMPAPSGQ</sequence>
<feature type="region of interest" description="Disordered" evidence="2">
    <location>
        <begin position="83"/>
        <end position="183"/>
    </location>
</feature>
<feature type="region of interest" description="Disordered" evidence="2">
    <location>
        <begin position="236"/>
        <end position="265"/>
    </location>
</feature>
<organism evidence="3">
    <name type="scientific">uncultured Pleomorphomonas sp</name>
    <dbReference type="NCBI Taxonomy" id="442121"/>
    <lineage>
        <taxon>Bacteria</taxon>
        <taxon>Pseudomonadati</taxon>
        <taxon>Pseudomonadota</taxon>
        <taxon>Alphaproteobacteria</taxon>
        <taxon>Hyphomicrobiales</taxon>
        <taxon>Pleomorphomonadaceae</taxon>
        <taxon>Pleomorphomonas</taxon>
        <taxon>environmental samples</taxon>
    </lineage>
</organism>
<name>A0A212L563_9HYPH</name>
<accession>A0A212L563</accession>
<evidence type="ECO:0000256" key="2">
    <source>
        <dbReference type="SAM" id="MobiDB-lite"/>
    </source>
</evidence>
<dbReference type="EMBL" id="FMJD01000002">
    <property type="protein sequence ID" value="SCM72681.1"/>
    <property type="molecule type" value="Genomic_DNA"/>
</dbReference>
<protein>
    <recommendedName>
        <fullName evidence="4">Magnesium transporter MgtE intracellular domain-containing protein</fullName>
    </recommendedName>
</protein>
<proteinExistence type="predicted"/>
<keyword evidence="1" id="KW-0175">Coiled coil</keyword>
<feature type="compositionally biased region" description="Basic and acidic residues" evidence="2">
    <location>
        <begin position="164"/>
        <end position="177"/>
    </location>
</feature>
<reference evidence="3" key="1">
    <citation type="submission" date="2016-08" db="EMBL/GenBank/DDBJ databases">
        <authorList>
            <person name="Seilhamer J.J."/>
        </authorList>
    </citation>
    <scope>NUCLEOTIDE SEQUENCE</scope>
    <source>
        <strain evidence="3">86</strain>
    </source>
</reference>